<keyword evidence="1" id="KW-1133">Transmembrane helix</keyword>
<proteinExistence type="predicted"/>
<gene>
    <name evidence="2" type="ORF">IPP15_17090</name>
</gene>
<sequence length="81" mass="8797">MKSSRLILLIIGFLLFVTGFISFTLILIGGNLSYLAWIDRPGTPQGVIIRILMVGGGLVMAYMALNPAKESDNDDTVNPSR</sequence>
<evidence type="ECO:0000256" key="1">
    <source>
        <dbReference type="SAM" id="Phobius"/>
    </source>
</evidence>
<evidence type="ECO:0000313" key="2">
    <source>
        <dbReference type="EMBL" id="MBK9984056.1"/>
    </source>
</evidence>
<organism evidence="2 3">
    <name type="scientific">Candidatus Opimibacter skivensis</name>
    <dbReference type="NCBI Taxonomy" id="2982028"/>
    <lineage>
        <taxon>Bacteria</taxon>
        <taxon>Pseudomonadati</taxon>
        <taxon>Bacteroidota</taxon>
        <taxon>Saprospiria</taxon>
        <taxon>Saprospirales</taxon>
        <taxon>Saprospiraceae</taxon>
        <taxon>Candidatus Opimibacter</taxon>
    </lineage>
</organism>
<comment type="caution">
    <text evidence="2">The sequence shown here is derived from an EMBL/GenBank/DDBJ whole genome shotgun (WGS) entry which is preliminary data.</text>
</comment>
<evidence type="ECO:0000313" key="3">
    <source>
        <dbReference type="Proteomes" id="UP000808337"/>
    </source>
</evidence>
<accession>A0A9D7XRH5</accession>
<feature type="transmembrane region" description="Helical" evidence="1">
    <location>
        <begin position="6"/>
        <end position="35"/>
    </location>
</feature>
<reference evidence="2 3" key="1">
    <citation type="submission" date="2020-10" db="EMBL/GenBank/DDBJ databases">
        <title>Connecting structure to function with the recovery of over 1000 high-quality activated sludge metagenome-assembled genomes encoding full-length rRNA genes using long-read sequencing.</title>
        <authorList>
            <person name="Singleton C.M."/>
            <person name="Petriglieri F."/>
            <person name="Kristensen J.M."/>
            <person name="Kirkegaard R.H."/>
            <person name="Michaelsen T.Y."/>
            <person name="Andersen M.H."/>
            <person name="Karst S.M."/>
            <person name="Dueholm M.S."/>
            <person name="Nielsen P.H."/>
            <person name="Albertsen M."/>
        </authorList>
    </citation>
    <scope>NUCLEOTIDE SEQUENCE [LARGE SCALE GENOMIC DNA]</scope>
    <source>
        <strain evidence="2">Ribe_18-Q3-R11-54_MAXAC.273</strain>
    </source>
</reference>
<dbReference type="Proteomes" id="UP000808337">
    <property type="component" value="Unassembled WGS sequence"/>
</dbReference>
<keyword evidence="1" id="KW-0812">Transmembrane</keyword>
<protein>
    <submittedName>
        <fullName evidence="2">Uncharacterized protein</fullName>
    </submittedName>
</protein>
<dbReference type="EMBL" id="JADKGY010000029">
    <property type="protein sequence ID" value="MBK9984056.1"/>
    <property type="molecule type" value="Genomic_DNA"/>
</dbReference>
<feature type="transmembrane region" description="Helical" evidence="1">
    <location>
        <begin position="47"/>
        <end position="65"/>
    </location>
</feature>
<name>A0A9D7XRH5_9BACT</name>
<keyword evidence="1" id="KW-0472">Membrane</keyword>
<dbReference type="AlphaFoldDB" id="A0A9D7XRH5"/>